<gene>
    <name evidence="5" type="ORF">L195_g045746</name>
</gene>
<proteinExistence type="inferred from homology"/>
<dbReference type="PANTHER" id="PTHR23073">
    <property type="entry name" value="26S PROTEASOME REGULATORY SUBUNIT"/>
    <property type="match status" value="1"/>
</dbReference>
<keyword evidence="1 3" id="KW-0547">Nucleotide-binding</keyword>
<dbReference type="SUPFAM" id="SSF52540">
    <property type="entry name" value="P-loop containing nucleoside triphosphate hydrolases"/>
    <property type="match status" value="1"/>
</dbReference>
<dbReference type="Proteomes" id="UP000236291">
    <property type="component" value="Unassembled WGS sequence"/>
</dbReference>
<dbReference type="InterPro" id="IPR003960">
    <property type="entry name" value="ATPase_AAA_CS"/>
</dbReference>
<dbReference type="AlphaFoldDB" id="A0A2K3MFS4"/>
<reference evidence="5 6" key="2">
    <citation type="journal article" date="2017" name="Front. Plant Sci.">
        <title>Gene Classification and Mining of Molecular Markers Useful in Red Clover (Trifolium pratense) Breeding.</title>
        <authorList>
            <person name="Istvanek J."/>
            <person name="Dluhosova J."/>
            <person name="Dluhos P."/>
            <person name="Patkova L."/>
            <person name="Nedelnik J."/>
            <person name="Repkova J."/>
        </authorList>
    </citation>
    <scope>NUCLEOTIDE SEQUENCE [LARGE SCALE GENOMIC DNA]</scope>
    <source>
        <strain evidence="6">cv. Tatra</strain>
        <tissue evidence="5">Young leaves</tissue>
    </source>
</reference>
<dbReference type="Pfam" id="PF00004">
    <property type="entry name" value="AAA"/>
    <property type="match status" value="1"/>
</dbReference>
<dbReference type="STRING" id="57577.A0A2K3MFS4"/>
<evidence type="ECO:0000259" key="4">
    <source>
        <dbReference type="Pfam" id="PF00004"/>
    </source>
</evidence>
<organism evidence="5 6">
    <name type="scientific">Trifolium pratense</name>
    <name type="common">Red clover</name>
    <dbReference type="NCBI Taxonomy" id="57577"/>
    <lineage>
        <taxon>Eukaryota</taxon>
        <taxon>Viridiplantae</taxon>
        <taxon>Streptophyta</taxon>
        <taxon>Embryophyta</taxon>
        <taxon>Tracheophyta</taxon>
        <taxon>Spermatophyta</taxon>
        <taxon>Magnoliopsida</taxon>
        <taxon>eudicotyledons</taxon>
        <taxon>Gunneridae</taxon>
        <taxon>Pentapetalae</taxon>
        <taxon>rosids</taxon>
        <taxon>fabids</taxon>
        <taxon>Fabales</taxon>
        <taxon>Fabaceae</taxon>
        <taxon>Papilionoideae</taxon>
        <taxon>50 kb inversion clade</taxon>
        <taxon>NPAAA clade</taxon>
        <taxon>Hologalegina</taxon>
        <taxon>IRL clade</taxon>
        <taxon>Trifolieae</taxon>
        <taxon>Trifolium</taxon>
    </lineage>
</organism>
<dbReference type="Gene3D" id="3.40.50.300">
    <property type="entry name" value="P-loop containing nucleotide triphosphate hydrolases"/>
    <property type="match status" value="1"/>
</dbReference>
<dbReference type="ExpressionAtlas" id="A0A2K3MFS4">
    <property type="expression patterns" value="baseline"/>
</dbReference>
<accession>A0A2K3MFS4</accession>
<evidence type="ECO:0000256" key="2">
    <source>
        <dbReference type="ARBA" id="ARBA00022840"/>
    </source>
</evidence>
<dbReference type="InterPro" id="IPR050221">
    <property type="entry name" value="26S_Proteasome_ATPase"/>
</dbReference>
<dbReference type="InterPro" id="IPR003959">
    <property type="entry name" value="ATPase_AAA_core"/>
</dbReference>
<comment type="caution">
    <text evidence="5">The sequence shown here is derived from an EMBL/GenBank/DDBJ whole genome shotgun (WGS) entry which is preliminary data.</text>
</comment>
<name>A0A2K3MFS4_TRIPR</name>
<dbReference type="GO" id="GO:0005524">
    <property type="term" value="F:ATP binding"/>
    <property type="evidence" value="ECO:0007669"/>
    <property type="project" value="UniProtKB-KW"/>
</dbReference>
<feature type="domain" description="ATPase AAA-type core" evidence="4">
    <location>
        <begin position="2"/>
        <end position="38"/>
    </location>
</feature>
<comment type="similarity">
    <text evidence="3">Belongs to the AAA ATPase family.</text>
</comment>
<reference evidence="5 6" key="1">
    <citation type="journal article" date="2014" name="Am. J. Bot.">
        <title>Genome assembly and annotation for red clover (Trifolium pratense; Fabaceae).</title>
        <authorList>
            <person name="Istvanek J."/>
            <person name="Jaros M."/>
            <person name="Krenek A."/>
            <person name="Repkova J."/>
        </authorList>
    </citation>
    <scope>NUCLEOTIDE SEQUENCE [LARGE SCALE GENOMIC DNA]</scope>
    <source>
        <strain evidence="6">cv. Tatra</strain>
        <tissue evidence="5">Young leaves</tissue>
    </source>
</reference>
<dbReference type="EMBL" id="ASHM01060383">
    <property type="protein sequence ID" value="PNX89624.1"/>
    <property type="molecule type" value="Genomic_DNA"/>
</dbReference>
<evidence type="ECO:0000256" key="3">
    <source>
        <dbReference type="RuleBase" id="RU003651"/>
    </source>
</evidence>
<dbReference type="InterPro" id="IPR027417">
    <property type="entry name" value="P-loop_NTPase"/>
</dbReference>
<keyword evidence="2 3" id="KW-0067">ATP-binding</keyword>
<dbReference type="Gene3D" id="1.10.8.60">
    <property type="match status" value="1"/>
</dbReference>
<protein>
    <submittedName>
        <fullName evidence="5">Katanin p60 ATPase-containing subunit A1-like protein</fullName>
    </submittedName>
</protein>
<sequence length="142" mass="16052">MIDGFEQDKKVVVIAATNRKEDLDPALISRFDTMIAFGLPDHHNRQEIASKYAKHLSKAELDELATVTEDMAGRDIRDVCLQAERSWASKIIRGQVSKDDEQANLPPLQEYIACATHRREALLSAAANRKLRNSSHRRIISE</sequence>
<evidence type="ECO:0000313" key="6">
    <source>
        <dbReference type="Proteomes" id="UP000236291"/>
    </source>
</evidence>
<evidence type="ECO:0000313" key="5">
    <source>
        <dbReference type="EMBL" id="PNX89624.1"/>
    </source>
</evidence>
<dbReference type="PROSITE" id="PS00674">
    <property type="entry name" value="AAA"/>
    <property type="match status" value="1"/>
</dbReference>
<evidence type="ECO:0000256" key="1">
    <source>
        <dbReference type="ARBA" id="ARBA00022741"/>
    </source>
</evidence>
<dbReference type="GO" id="GO:0016887">
    <property type="term" value="F:ATP hydrolysis activity"/>
    <property type="evidence" value="ECO:0007669"/>
    <property type="project" value="InterPro"/>
</dbReference>